<dbReference type="AlphaFoldDB" id="A0A381TLP9"/>
<name>A0A381TLP9_9ZZZZ</name>
<accession>A0A381TLP9</accession>
<dbReference type="EMBL" id="UINC01004770">
    <property type="protein sequence ID" value="SVA16724.1"/>
    <property type="molecule type" value="Genomic_DNA"/>
</dbReference>
<gene>
    <name evidence="1" type="ORF">METZ01_LOCUS69578</name>
</gene>
<reference evidence="1" key="1">
    <citation type="submission" date="2018-05" db="EMBL/GenBank/DDBJ databases">
        <authorList>
            <person name="Lanie J.A."/>
            <person name="Ng W.-L."/>
            <person name="Kazmierczak K.M."/>
            <person name="Andrzejewski T.M."/>
            <person name="Davidsen T.M."/>
            <person name="Wayne K.J."/>
            <person name="Tettelin H."/>
            <person name="Glass J.I."/>
            <person name="Rusch D."/>
            <person name="Podicherti R."/>
            <person name="Tsui H.-C.T."/>
            <person name="Winkler M.E."/>
        </authorList>
    </citation>
    <scope>NUCLEOTIDE SEQUENCE</scope>
</reference>
<organism evidence="1">
    <name type="scientific">marine metagenome</name>
    <dbReference type="NCBI Taxonomy" id="408172"/>
    <lineage>
        <taxon>unclassified sequences</taxon>
        <taxon>metagenomes</taxon>
        <taxon>ecological metagenomes</taxon>
    </lineage>
</organism>
<feature type="non-terminal residue" evidence="1">
    <location>
        <position position="25"/>
    </location>
</feature>
<evidence type="ECO:0000313" key="1">
    <source>
        <dbReference type="EMBL" id="SVA16724.1"/>
    </source>
</evidence>
<sequence length="25" mass="2976">MYELAMIGWREWVGIPELEDEPLQA</sequence>
<proteinExistence type="predicted"/>
<protein>
    <submittedName>
        <fullName evidence="1">Uncharacterized protein</fullName>
    </submittedName>
</protein>